<accession>T0J145</accession>
<name>T0J145_9SPHN</name>
<protein>
    <submittedName>
        <fullName evidence="1">Uncharacterized protein</fullName>
    </submittedName>
</protein>
<sequence>MKAKSLSFVRMQLEKLVMERLFTEIMLTLIIRPT</sequence>
<dbReference type="Proteomes" id="UP000015527">
    <property type="component" value="Unassembled WGS sequence"/>
</dbReference>
<dbReference type="AlphaFoldDB" id="T0J145"/>
<proteinExistence type="predicted"/>
<evidence type="ECO:0000313" key="1">
    <source>
        <dbReference type="EMBL" id="EQB17815.1"/>
    </source>
</evidence>
<reference evidence="1 2" key="1">
    <citation type="journal article" date="2013" name="Genome Announc.">
        <title>Genome Sequence of Novosphingobium lindaniclasticum LE124T, Isolated from a Hexachlorocyclohexane Dumpsite.</title>
        <authorList>
            <person name="Saxena A."/>
            <person name="Nayyar N."/>
            <person name="Sangwan N."/>
            <person name="Kumari R."/>
            <person name="Khurana J.P."/>
            <person name="Lal R."/>
        </authorList>
    </citation>
    <scope>NUCLEOTIDE SEQUENCE [LARGE SCALE GENOMIC DNA]</scope>
    <source>
        <strain evidence="1 2">LE124</strain>
    </source>
</reference>
<comment type="caution">
    <text evidence="1">The sequence shown here is derived from an EMBL/GenBank/DDBJ whole genome shotgun (WGS) entry which is preliminary data.</text>
</comment>
<keyword evidence="2" id="KW-1185">Reference proteome</keyword>
<organism evidence="1 2">
    <name type="scientific">Novosphingobium lindaniclasticum LE124</name>
    <dbReference type="NCBI Taxonomy" id="1096930"/>
    <lineage>
        <taxon>Bacteria</taxon>
        <taxon>Pseudomonadati</taxon>
        <taxon>Pseudomonadota</taxon>
        <taxon>Alphaproteobacteria</taxon>
        <taxon>Sphingomonadales</taxon>
        <taxon>Sphingomonadaceae</taxon>
        <taxon>Novosphingobium</taxon>
    </lineage>
</organism>
<evidence type="ECO:0000313" key="2">
    <source>
        <dbReference type="Proteomes" id="UP000015527"/>
    </source>
</evidence>
<gene>
    <name evidence="1" type="ORF">L284_06450</name>
</gene>
<dbReference type="EMBL" id="ATHL01000050">
    <property type="protein sequence ID" value="EQB17815.1"/>
    <property type="molecule type" value="Genomic_DNA"/>
</dbReference>